<dbReference type="InterPro" id="IPR017853">
    <property type="entry name" value="GH"/>
</dbReference>
<dbReference type="Proteomes" id="UP000199041">
    <property type="component" value="Unassembled WGS sequence"/>
</dbReference>
<dbReference type="Pfam" id="PF16874">
    <property type="entry name" value="Glyco_hydro_36C"/>
    <property type="match status" value="1"/>
</dbReference>
<sequence length="739" mass="84350">MSQYSILKQKMLLKAFAGTISCFCLLTSSVFAQDIPIETNNSAMVLQVDKNKMIHVGYFGVRLKDPKEYGQFDNQLQQNGDPSGVANSAYSSSGSRNLFEPAISVIHADGNTSLALRYISSKVSKEADGVILTEVLLKDPVYDFNVRLFYKAYQNFDVVEQWAEMEHHEKGNVRLNKFASANLYWNRSNFWLKQYHGDWAREMQPEVTELTHGIKTLDSKLGTRADLFQPPIFVVGANRSPEEDFGEVMLGSIEWSGNYRIDLEVDNQNNLRIIAGVNNFADSYELAPDKSFTTPKFLYTLSENGTGAASRNLQAWARKYRILDGQGERLTLLNNWESTYFNFNEEKLKSLLEDTKNLGVDLFLLDDGWFGNKYPRNDDHAGLGDWQANKKKLPNGIEAVVQQADKVGTKFGIWLEPEMVNPKSELYEKHPDWVIKQPNRPEYYFRNQLVLDLSNPKVQDFVFNIVDSLFIKNPTLAYIKWDCNAVIYNAYSSYLTHQSELYIEYVRGLYKVLERIRAKYPKVPMMLCSGGGGRVDYAALQYFTEFWPSDNTDPLERVFLQWEYSYFYPAIATAAHVTNWGRQPLKYKVDVAMMGKLGFDIAVNKLKPEELSFCQSAIKLYDQIKDVIWHGDQYRLVSPWNHDFASIMYVAPEKTKAVIFNYLVSNRYAAGSTLPVKLKGLDPEKHYRIQEVNLYNGATSKLQLNAANRYSGAFLMQVGFNPVVNAGRTSVVLIASAID</sequence>
<evidence type="ECO:0000256" key="4">
    <source>
        <dbReference type="ARBA" id="ARBA00023295"/>
    </source>
</evidence>
<evidence type="ECO:0000256" key="6">
    <source>
        <dbReference type="PIRSR" id="PIRSR005536-1"/>
    </source>
</evidence>
<feature type="binding site" evidence="7">
    <location>
        <begin position="366"/>
        <end position="367"/>
    </location>
    <ligand>
        <name>substrate</name>
    </ligand>
</feature>
<dbReference type="Gene3D" id="3.20.20.70">
    <property type="entry name" value="Aldolase class I"/>
    <property type="match status" value="1"/>
</dbReference>
<reference evidence="11 12" key="1">
    <citation type="submission" date="2016-10" db="EMBL/GenBank/DDBJ databases">
        <authorList>
            <person name="de Groot N.N."/>
        </authorList>
    </citation>
    <scope>NUCLEOTIDE SEQUENCE [LARGE SCALE GENOMIC DNA]</scope>
    <source>
        <strain evidence="11 12">Vu-144</strain>
    </source>
</reference>
<evidence type="ECO:0000256" key="3">
    <source>
        <dbReference type="ARBA" id="ARBA00022801"/>
    </source>
</evidence>
<dbReference type="PIRSF" id="PIRSF005536">
    <property type="entry name" value="Agal"/>
    <property type="match status" value="1"/>
</dbReference>
<evidence type="ECO:0000256" key="1">
    <source>
        <dbReference type="ARBA" id="ARBA00001255"/>
    </source>
</evidence>
<dbReference type="Gene3D" id="2.60.40.1180">
    <property type="entry name" value="Golgi alpha-mannosidase II"/>
    <property type="match status" value="1"/>
</dbReference>
<dbReference type="STRING" id="551991.SAMN05192529_11330"/>
<protein>
    <recommendedName>
        <fullName evidence="2 5">Alpha-galactosidase</fullName>
        <ecNumber evidence="2 5">3.2.1.22</ecNumber>
    </recommendedName>
</protein>
<proteinExistence type="inferred from homology"/>
<dbReference type="InterPro" id="IPR002252">
    <property type="entry name" value="Glyco_hydro_36"/>
</dbReference>
<dbReference type="InterPro" id="IPR031704">
    <property type="entry name" value="Glyco_hydro_36_N"/>
</dbReference>
<dbReference type="InterPro" id="IPR050985">
    <property type="entry name" value="Alpha-glycosidase_related"/>
</dbReference>
<dbReference type="InterPro" id="IPR031705">
    <property type="entry name" value="Glyco_hydro_36_C"/>
</dbReference>
<dbReference type="PROSITE" id="PS00512">
    <property type="entry name" value="ALPHA_GALACTOSIDASE"/>
    <property type="match status" value="1"/>
</dbReference>
<feature type="binding site" evidence="7">
    <location>
        <begin position="480"/>
        <end position="484"/>
    </location>
    <ligand>
        <name>substrate</name>
    </ligand>
</feature>
<dbReference type="EMBL" id="FNQY01000013">
    <property type="protein sequence ID" value="SEA30376.1"/>
    <property type="molecule type" value="Genomic_DNA"/>
</dbReference>
<feature type="binding site" evidence="7">
    <location>
        <position position="550"/>
    </location>
    <ligand>
        <name>substrate</name>
    </ligand>
</feature>
<dbReference type="FunFam" id="3.20.20.70:FF:000118">
    <property type="entry name" value="Alpha-galactosidase"/>
    <property type="match status" value="1"/>
</dbReference>
<evidence type="ECO:0000256" key="5">
    <source>
        <dbReference type="PIRNR" id="PIRNR005536"/>
    </source>
</evidence>
<evidence type="ECO:0000259" key="10">
    <source>
        <dbReference type="Pfam" id="PF16875"/>
    </source>
</evidence>
<feature type="signal peptide" evidence="8">
    <location>
        <begin position="1"/>
        <end position="32"/>
    </location>
</feature>
<dbReference type="Pfam" id="PF16875">
    <property type="entry name" value="Glyco_hydro_36N"/>
    <property type="match status" value="1"/>
</dbReference>
<feature type="active site" description="Proton donor" evidence="6">
    <location>
        <position position="550"/>
    </location>
</feature>
<evidence type="ECO:0000256" key="2">
    <source>
        <dbReference type="ARBA" id="ARBA00012755"/>
    </source>
</evidence>
<dbReference type="CDD" id="cd14791">
    <property type="entry name" value="GH36"/>
    <property type="match status" value="1"/>
</dbReference>
<evidence type="ECO:0000313" key="12">
    <source>
        <dbReference type="Proteomes" id="UP000199041"/>
    </source>
</evidence>
<dbReference type="InterPro" id="IPR038417">
    <property type="entry name" value="Alpga-gal_N_sf"/>
</dbReference>
<feature type="binding site" evidence="7">
    <location>
        <position position="528"/>
    </location>
    <ligand>
        <name>substrate</name>
    </ligand>
</feature>
<feature type="binding site" evidence="7">
    <location>
        <position position="446"/>
    </location>
    <ligand>
        <name>substrate</name>
    </ligand>
</feature>
<dbReference type="InterPro" id="IPR013780">
    <property type="entry name" value="Glyco_hydro_b"/>
</dbReference>
<dbReference type="EC" id="3.2.1.22" evidence="2 5"/>
<dbReference type="Pfam" id="PF02065">
    <property type="entry name" value="Melibiase"/>
    <property type="match status" value="1"/>
</dbReference>
<dbReference type="InterPro" id="IPR013785">
    <property type="entry name" value="Aldolase_TIM"/>
</dbReference>
<dbReference type="Gene3D" id="2.70.98.60">
    <property type="entry name" value="alpha-galactosidase from lactobacil brevis"/>
    <property type="match status" value="1"/>
</dbReference>
<comment type="catalytic activity">
    <reaction evidence="1 5">
        <text>Hydrolysis of terminal, non-reducing alpha-D-galactose residues in alpha-D-galactosides, including galactose oligosaccharides, galactomannans and galactolipids.</text>
        <dbReference type="EC" id="3.2.1.22"/>
    </reaction>
</comment>
<dbReference type="InterPro" id="IPR000111">
    <property type="entry name" value="Glyco_hydro_27/36_CS"/>
</dbReference>
<evidence type="ECO:0000313" key="11">
    <source>
        <dbReference type="EMBL" id="SEA30376.1"/>
    </source>
</evidence>
<dbReference type="GO" id="GO:0004557">
    <property type="term" value="F:alpha-galactosidase activity"/>
    <property type="evidence" value="ECO:0007669"/>
    <property type="project" value="UniProtKB-UniRule"/>
</dbReference>
<dbReference type="RefSeq" id="WP_244518888.1">
    <property type="nucleotide sequence ID" value="NZ_FNQY01000013.1"/>
</dbReference>
<dbReference type="AlphaFoldDB" id="A0A1H4A335"/>
<dbReference type="PANTHER" id="PTHR43053:SF3">
    <property type="entry name" value="ALPHA-GALACTOSIDASE C-RELATED"/>
    <property type="match status" value="1"/>
</dbReference>
<feature type="binding site" evidence="7">
    <location>
        <position position="199"/>
    </location>
    <ligand>
        <name>substrate</name>
    </ligand>
</feature>
<keyword evidence="8" id="KW-0732">Signal</keyword>
<keyword evidence="12" id="KW-1185">Reference proteome</keyword>
<feature type="domain" description="Glycosyl hydrolase family 36 C-terminal" evidence="9">
    <location>
        <begin position="645"/>
        <end position="722"/>
    </location>
</feature>
<feature type="domain" description="Glycosyl hydrolase family 36 N-terminal" evidence="10">
    <location>
        <begin position="54"/>
        <end position="287"/>
    </location>
</feature>
<gene>
    <name evidence="11" type="ORF">SAMN05192529_11330</name>
</gene>
<keyword evidence="4 5" id="KW-0326">Glycosidase</keyword>
<accession>A0A1H4A335</accession>
<dbReference type="GO" id="GO:0016052">
    <property type="term" value="P:carbohydrate catabolic process"/>
    <property type="evidence" value="ECO:0007669"/>
    <property type="project" value="InterPro"/>
</dbReference>
<organism evidence="11 12">
    <name type="scientific">Arachidicoccus rhizosphaerae</name>
    <dbReference type="NCBI Taxonomy" id="551991"/>
    <lineage>
        <taxon>Bacteria</taxon>
        <taxon>Pseudomonadati</taxon>
        <taxon>Bacteroidota</taxon>
        <taxon>Chitinophagia</taxon>
        <taxon>Chitinophagales</taxon>
        <taxon>Chitinophagaceae</taxon>
        <taxon>Arachidicoccus</taxon>
    </lineage>
</organism>
<evidence type="ECO:0000256" key="8">
    <source>
        <dbReference type="SAM" id="SignalP"/>
    </source>
</evidence>
<name>A0A1H4A335_9BACT</name>
<comment type="similarity">
    <text evidence="5">Belongs to the glycosyl hydrolase.</text>
</comment>
<dbReference type="PRINTS" id="PR00743">
    <property type="entry name" value="GLHYDRLASE36"/>
</dbReference>
<dbReference type="SUPFAM" id="SSF51445">
    <property type="entry name" value="(Trans)glycosidases"/>
    <property type="match status" value="1"/>
</dbReference>
<feature type="chain" id="PRO_5011490667" description="Alpha-galactosidase" evidence="8">
    <location>
        <begin position="33"/>
        <end position="739"/>
    </location>
</feature>
<keyword evidence="3 5" id="KW-0378">Hydrolase</keyword>
<evidence type="ECO:0000259" key="9">
    <source>
        <dbReference type="Pfam" id="PF16874"/>
    </source>
</evidence>
<evidence type="ECO:0000256" key="7">
    <source>
        <dbReference type="PIRSR" id="PIRSR005536-2"/>
    </source>
</evidence>
<dbReference type="PANTHER" id="PTHR43053">
    <property type="entry name" value="GLYCOSIDASE FAMILY 31"/>
    <property type="match status" value="1"/>
</dbReference>
<feature type="active site" description="Nucleophile" evidence="6">
    <location>
        <position position="482"/>
    </location>
</feature>